<dbReference type="KEGG" id="vg:4363462"/>
<dbReference type="GeneID" id="4363462"/>
<reference evidence="2 3" key="1">
    <citation type="journal article" date="2006" name="J. Virol.">
        <title>Genome of crocodilepox virus.</title>
        <authorList>
            <person name="Afonso C.L."/>
            <person name="Tulman E.R."/>
            <person name="Delhon G."/>
            <person name="Lu Z."/>
            <person name="Viljoen G.J."/>
            <person name="Wallace D.B."/>
            <person name="Kutish G.F."/>
            <person name="Rock D.L."/>
        </authorList>
    </citation>
    <scope>NUCLEOTIDE SEQUENCE [LARGE SCALE GENOMIC DNA]</scope>
    <source>
        <strain evidence="3">Isolate Crocodylus niloticus/Zimbabwe/Ume/2001</strain>
    </source>
</reference>
<dbReference type="EMBL" id="DQ356948">
    <property type="protein sequence ID" value="ABJ08908.1"/>
    <property type="molecule type" value="Genomic_DNA"/>
</dbReference>
<dbReference type="RefSeq" id="YP_784207.1">
    <property type="nucleotide sequence ID" value="NC_008030.1"/>
</dbReference>
<accession>Q070N4</accession>
<organismHost>
    <name type="scientific">Crocodylus johnstoni</name>
    <name type="common">Australian freshwater crocodile</name>
    <dbReference type="NCBI Taxonomy" id="184234"/>
</organismHost>
<gene>
    <name evidence="2" type="ORF">CRV017</name>
</gene>
<keyword evidence="3" id="KW-1185">Reference proteome</keyword>
<sequence>MSRPTRFTFAMLWSLLFLLLVYLYMKYSERRTVPSHTGSGACGRHNGMFGCSTYSGGRVEVITFGSGVLTVVTFADGADAIDSDLVTVTIGKDGASPKSYQIRQLTCSISYAVSVSTTLSIFGVNETNVVGEAPNGVCVFICPNEATAKNVLGAMARDSGSEVVFRFHRS</sequence>
<keyword evidence="1" id="KW-0812">Transmembrane</keyword>
<organismHost>
    <name type="scientific">Crocodylus porosus</name>
    <name type="common">Saltwater crocodile</name>
    <name type="synonym">Estuarine crocodile</name>
    <dbReference type="NCBI Taxonomy" id="8502"/>
</organismHost>
<feature type="transmembrane region" description="Helical" evidence="1">
    <location>
        <begin position="6"/>
        <end position="25"/>
    </location>
</feature>
<proteinExistence type="predicted"/>
<organismHost>
    <name type="scientific">Crocodylus niloticus</name>
    <name type="common">Nile crocodile</name>
    <name type="synonym">African crocodile</name>
    <dbReference type="NCBI Taxonomy" id="8501"/>
</organismHost>
<name>Q070N4_CPRVZ</name>
<evidence type="ECO:0000313" key="3">
    <source>
        <dbReference type="Proteomes" id="UP000011300"/>
    </source>
</evidence>
<protein>
    <submittedName>
        <fullName evidence="2">Uncharacterized protein</fullName>
    </submittedName>
</protein>
<keyword evidence="1" id="KW-1133">Transmembrane helix</keyword>
<organism evidence="2 3">
    <name type="scientific">Nile crocodilepox virus (isolate Crocodylus niloticus/Zimbabwe/Ume/2001)</name>
    <name type="common">CRV</name>
    <dbReference type="NCBI Taxonomy" id="1289473"/>
    <lineage>
        <taxon>Viruses</taxon>
        <taxon>Varidnaviria</taxon>
        <taxon>Bamfordvirae</taxon>
        <taxon>Nucleocytoviricota</taxon>
        <taxon>Pokkesviricetes</taxon>
        <taxon>Chitovirales</taxon>
        <taxon>Poxviridae</taxon>
        <taxon>Chordopoxvirinae</taxon>
        <taxon>Crocodylidpoxvirus</taxon>
        <taxon>Crocodylidpoxvirus nilecrocodilepox</taxon>
        <taxon>Nile crocodilepox virus</taxon>
    </lineage>
</organism>
<evidence type="ECO:0000256" key="1">
    <source>
        <dbReference type="SAM" id="Phobius"/>
    </source>
</evidence>
<evidence type="ECO:0000313" key="2">
    <source>
        <dbReference type="EMBL" id="ABJ08908.1"/>
    </source>
</evidence>
<dbReference type="Proteomes" id="UP000011300">
    <property type="component" value="Segment"/>
</dbReference>
<keyword evidence="1" id="KW-0472">Membrane</keyword>